<keyword evidence="4 5" id="KW-0472">Membrane</keyword>
<evidence type="ECO:0008006" key="8">
    <source>
        <dbReference type="Google" id="ProtNLM"/>
    </source>
</evidence>
<evidence type="ECO:0000256" key="4">
    <source>
        <dbReference type="ARBA" id="ARBA00023136"/>
    </source>
</evidence>
<dbReference type="InterPro" id="IPR003339">
    <property type="entry name" value="ABC/ECF_trnsptr_transmembrane"/>
</dbReference>
<keyword evidence="3 5" id="KW-1133">Transmembrane helix</keyword>
<dbReference type="KEGG" id="lcal:ATTO_08340"/>
<organism evidence="6 7">
    <name type="scientific">Leptogranulimonas caecicola</name>
    <dbReference type="NCBI Taxonomy" id="2894156"/>
    <lineage>
        <taxon>Bacteria</taxon>
        <taxon>Bacillati</taxon>
        <taxon>Actinomycetota</taxon>
        <taxon>Coriobacteriia</taxon>
        <taxon>Coriobacteriales</taxon>
        <taxon>Kribbibacteriaceae</taxon>
        <taxon>Leptogranulimonas</taxon>
    </lineage>
</organism>
<gene>
    <name evidence="6" type="ORF">ATTO_08340</name>
</gene>
<evidence type="ECO:0000256" key="2">
    <source>
        <dbReference type="ARBA" id="ARBA00022692"/>
    </source>
</evidence>
<accession>A0AAU9CT39</accession>
<reference evidence="6" key="1">
    <citation type="submission" date="2021-11" db="EMBL/GenBank/DDBJ databases">
        <title>Complete genome sequence of Atopobiaceae bacterium TOC12.</title>
        <authorList>
            <person name="Morinaga K."/>
            <person name="Kusada H."/>
            <person name="Tamaki H."/>
        </authorList>
    </citation>
    <scope>NUCLEOTIDE SEQUENCE</scope>
    <source>
        <strain evidence="6">TOC12</strain>
    </source>
</reference>
<dbReference type="GO" id="GO:0005886">
    <property type="term" value="C:plasma membrane"/>
    <property type="evidence" value="ECO:0007669"/>
    <property type="project" value="UniProtKB-ARBA"/>
</dbReference>
<keyword evidence="2 5" id="KW-0812">Transmembrane</keyword>
<feature type="transmembrane region" description="Helical" evidence="5">
    <location>
        <begin position="69"/>
        <end position="87"/>
    </location>
</feature>
<evidence type="ECO:0000256" key="3">
    <source>
        <dbReference type="ARBA" id="ARBA00022989"/>
    </source>
</evidence>
<name>A0AAU9CT39_9ACTN</name>
<keyword evidence="7" id="KW-1185">Reference proteome</keyword>
<evidence type="ECO:0000256" key="1">
    <source>
        <dbReference type="ARBA" id="ARBA00004141"/>
    </source>
</evidence>
<dbReference type="RefSeq" id="WP_265592321.1">
    <property type="nucleotide sequence ID" value="NZ_AP025285.1"/>
</dbReference>
<comment type="subcellular location">
    <subcellularLocation>
        <location evidence="1">Membrane</location>
        <topology evidence="1">Multi-pass membrane protein</topology>
    </subcellularLocation>
</comment>
<dbReference type="Proteomes" id="UP001431186">
    <property type="component" value="Chromosome"/>
</dbReference>
<evidence type="ECO:0000313" key="6">
    <source>
        <dbReference type="EMBL" id="BDC90962.1"/>
    </source>
</evidence>
<sequence length="327" mass="35190">MTSGFFDIYKCHSQQPLFGQLHPALRALLALTPLLITLGCFSVVMLAMSLLLALGFIGFVRGPAACLRTLRQAAPLLIVIMVLNPLISPSGTHALLTLGPFAIYGESLMWGILMGLMFAASLAWLEVFGLILPADGLCDLLGSTTPTLALMVSMAMRLVPDLFVQAQGAKAVREACTASRPPNAQNAPGSTLVEKPVPPKVVRPRLISAKLSWAACISTALLGWTLADSLSRASSMEARGWGVGPRSHYRQWRWTLSQKMQFAMLLMADGFMLSSSFYYQAGWASALAPQALLGGILPGPVNLLSLVLLGMPLAVFGYLTFQERRMP</sequence>
<proteinExistence type="predicted"/>
<feature type="transmembrane region" description="Helical" evidence="5">
    <location>
        <begin position="107"/>
        <end position="125"/>
    </location>
</feature>
<feature type="transmembrane region" description="Helical" evidence="5">
    <location>
        <begin position="262"/>
        <end position="281"/>
    </location>
</feature>
<dbReference type="CDD" id="cd16914">
    <property type="entry name" value="EcfT"/>
    <property type="match status" value="1"/>
</dbReference>
<dbReference type="EMBL" id="AP025285">
    <property type="protein sequence ID" value="BDC90962.1"/>
    <property type="molecule type" value="Genomic_DNA"/>
</dbReference>
<evidence type="ECO:0000313" key="7">
    <source>
        <dbReference type="Proteomes" id="UP001431186"/>
    </source>
</evidence>
<feature type="transmembrane region" description="Helical" evidence="5">
    <location>
        <begin position="34"/>
        <end position="57"/>
    </location>
</feature>
<dbReference type="AlphaFoldDB" id="A0AAU9CT39"/>
<evidence type="ECO:0000256" key="5">
    <source>
        <dbReference type="SAM" id="Phobius"/>
    </source>
</evidence>
<protein>
    <recommendedName>
        <fullName evidence="8">Energy-coupling factor transport system permease protein</fullName>
    </recommendedName>
</protein>
<feature type="transmembrane region" description="Helical" evidence="5">
    <location>
        <begin position="301"/>
        <end position="321"/>
    </location>
</feature>